<evidence type="ECO:0000256" key="1">
    <source>
        <dbReference type="ARBA" id="ARBA00009725"/>
    </source>
</evidence>
<dbReference type="STRING" id="4529.A0A0E0Q756"/>
<dbReference type="EnsemblPlants" id="ORUFI07G11680.1">
    <property type="protein sequence ID" value="ORUFI07G11680.1"/>
    <property type="gene ID" value="ORUFI07G11680"/>
</dbReference>
<reference evidence="5" key="2">
    <citation type="submission" date="2015-06" db="UniProtKB">
        <authorList>
            <consortium name="EnsemblPlants"/>
        </authorList>
    </citation>
    <scope>IDENTIFICATION</scope>
</reference>
<dbReference type="GO" id="GO:0032259">
    <property type="term" value="P:methylation"/>
    <property type="evidence" value="ECO:0007669"/>
    <property type="project" value="UniProtKB-KW"/>
</dbReference>
<sequence length="367" mass="41519">MVSNGRTRLLFRFFPLGPARYRPTTEVKPPSAADDEKIDIVPSSKPCLRVSTMEGGGERAAEAEEYHCHDFEWEDLRAEVEANPAFSYHLSPFPTTVGAPEKPPPPPPPSEAWTSFHRRHTSGKFFKERRYLLKEFPELLNSKDSAKVLEVGCGNGSTVVPILRSSPSTTVYACDCSKETLEKANEIVCSTKGVEVKDRFHPFLLDASNAAFPDWLFCKSCRSPCSSNCNMIEEYPAFLRDNPCCVGGVDFITMIFTLSAIPFDNMLATLERCVSVLKPGGLVLFRDYGLYDMTMLRFLPHQRVGFREYMRSDGTLSYFFTLDTVRELFHASGLLELELEYCCVISVNRKKGKKMQRVWVHGKFQKP</sequence>
<dbReference type="Proteomes" id="UP000008022">
    <property type="component" value="Unassembled WGS sequence"/>
</dbReference>
<organism evidence="5 6">
    <name type="scientific">Oryza rufipogon</name>
    <name type="common">Brownbeard rice</name>
    <name type="synonym">Asian wild rice</name>
    <dbReference type="NCBI Taxonomy" id="4529"/>
    <lineage>
        <taxon>Eukaryota</taxon>
        <taxon>Viridiplantae</taxon>
        <taxon>Streptophyta</taxon>
        <taxon>Embryophyta</taxon>
        <taxon>Tracheophyta</taxon>
        <taxon>Spermatophyta</taxon>
        <taxon>Magnoliopsida</taxon>
        <taxon>Liliopsida</taxon>
        <taxon>Poales</taxon>
        <taxon>Poaceae</taxon>
        <taxon>BOP clade</taxon>
        <taxon>Oryzoideae</taxon>
        <taxon>Oryzeae</taxon>
        <taxon>Oryzinae</taxon>
        <taxon>Oryza</taxon>
    </lineage>
</organism>
<dbReference type="GO" id="GO:0008757">
    <property type="term" value="F:S-adenosylmethionine-dependent methyltransferase activity"/>
    <property type="evidence" value="ECO:0007669"/>
    <property type="project" value="UniProtKB-ARBA"/>
</dbReference>
<protein>
    <recommendedName>
        <fullName evidence="7">Methyltransferase-like protein</fullName>
    </recommendedName>
</protein>
<dbReference type="PANTHER" id="PTHR22809">
    <property type="entry name" value="METHYLTRANSFERASE-RELATED"/>
    <property type="match status" value="1"/>
</dbReference>
<dbReference type="CDD" id="cd02440">
    <property type="entry name" value="AdoMet_MTases"/>
    <property type="match status" value="1"/>
</dbReference>
<dbReference type="Pfam" id="PF13489">
    <property type="entry name" value="Methyltransf_23"/>
    <property type="match status" value="1"/>
</dbReference>
<dbReference type="GO" id="GO:0008173">
    <property type="term" value="F:RNA methyltransferase activity"/>
    <property type="evidence" value="ECO:0007669"/>
    <property type="project" value="UniProtKB-ARBA"/>
</dbReference>
<dbReference type="eggNOG" id="KOG2361">
    <property type="taxonomic scope" value="Eukaryota"/>
</dbReference>
<dbReference type="AlphaFoldDB" id="A0A0E0Q756"/>
<accession>A0A0E0Q756</accession>
<feature type="compositionally biased region" description="Pro residues" evidence="4">
    <location>
        <begin position="101"/>
        <end position="110"/>
    </location>
</feature>
<dbReference type="InterPro" id="IPR026113">
    <property type="entry name" value="METTL2/6/8-like"/>
</dbReference>
<evidence type="ECO:0000256" key="4">
    <source>
        <dbReference type="SAM" id="MobiDB-lite"/>
    </source>
</evidence>
<evidence type="ECO:0000313" key="6">
    <source>
        <dbReference type="Proteomes" id="UP000008022"/>
    </source>
</evidence>
<keyword evidence="2" id="KW-0489">Methyltransferase</keyword>
<evidence type="ECO:0000256" key="2">
    <source>
        <dbReference type="ARBA" id="ARBA00022603"/>
    </source>
</evidence>
<dbReference type="Gramene" id="ORUFI07G11680.1">
    <property type="protein sequence ID" value="ORUFI07G11680.1"/>
    <property type="gene ID" value="ORUFI07G11680"/>
</dbReference>
<dbReference type="Gene3D" id="3.40.50.150">
    <property type="entry name" value="Vaccinia Virus protein VP39"/>
    <property type="match status" value="1"/>
</dbReference>
<dbReference type="PANTHER" id="PTHR22809:SF14">
    <property type="entry name" value="TRNA N(3)-METHYLCYTIDINE METHYLTRANSFERASE"/>
    <property type="match status" value="1"/>
</dbReference>
<proteinExistence type="inferred from homology"/>
<dbReference type="SUPFAM" id="SSF53335">
    <property type="entry name" value="S-adenosyl-L-methionine-dependent methyltransferases"/>
    <property type="match status" value="1"/>
</dbReference>
<keyword evidence="6" id="KW-1185">Reference proteome</keyword>
<evidence type="ECO:0000313" key="5">
    <source>
        <dbReference type="EnsemblPlants" id="ORUFI07G11680.1"/>
    </source>
</evidence>
<keyword evidence="3" id="KW-0808">Transferase</keyword>
<evidence type="ECO:0008006" key="7">
    <source>
        <dbReference type="Google" id="ProtNLM"/>
    </source>
</evidence>
<feature type="region of interest" description="Disordered" evidence="4">
    <location>
        <begin position="94"/>
        <end position="115"/>
    </location>
</feature>
<name>A0A0E0Q756_ORYRU</name>
<comment type="similarity">
    <text evidence="1">Belongs to the methyltransferase superfamily. METL family.</text>
</comment>
<evidence type="ECO:0000256" key="3">
    <source>
        <dbReference type="ARBA" id="ARBA00022679"/>
    </source>
</evidence>
<dbReference type="InterPro" id="IPR029063">
    <property type="entry name" value="SAM-dependent_MTases_sf"/>
</dbReference>
<dbReference type="OMA" id="PAKYWDI"/>
<reference evidence="6" key="1">
    <citation type="submission" date="2013-06" db="EMBL/GenBank/DDBJ databases">
        <authorList>
            <person name="Zhao Q."/>
        </authorList>
    </citation>
    <scope>NUCLEOTIDE SEQUENCE</scope>
    <source>
        <strain evidence="6">cv. W1943</strain>
    </source>
</reference>